<comment type="caution">
    <text evidence="14">The sequence shown here is derived from an EMBL/GenBank/DDBJ whole genome shotgun (WGS) entry which is preliminary data.</text>
</comment>
<evidence type="ECO:0000313" key="15">
    <source>
        <dbReference type="Proteomes" id="UP000734854"/>
    </source>
</evidence>
<evidence type="ECO:0000256" key="9">
    <source>
        <dbReference type="ARBA" id="ARBA00023136"/>
    </source>
</evidence>
<evidence type="ECO:0000256" key="10">
    <source>
        <dbReference type="ARBA" id="ARBA00023180"/>
    </source>
</evidence>
<keyword evidence="12" id="KW-0119">Carbohydrate metabolism</keyword>
<evidence type="ECO:0000256" key="12">
    <source>
        <dbReference type="ARBA" id="ARBA00023277"/>
    </source>
</evidence>
<evidence type="ECO:0000256" key="8">
    <source>
        <dbReference type="ARBA" id="ARBA00022989"/>
    </source>
</evidence>
<evidence type="ECO:0000256" key="7">
    <source>
        <dbReference type="ARBA" id="ARBA00022968"/>
    </source>
</evidence>
<evidence type="ECO:0000256" key="4">
    <source>
        <dbReference type="ARBA" id="ARBA00022676"/>
    </source>
</evidence>
<dbReference type="Pfam" id="PF10250">
    <property type="entry name" value="O-FucT"/>
    <property type="match status" value="1"/>
</dbReference>
<dbReference type="CDD" id="cd11299">
    <property type="entry name" value="O-FucT_plant"/>
    <property type="match status" value="1"/>
</dbReference>
<dbReference type="GO" id="GO:0016757">
    <property type="term" value="F:glycosyltransferase activity"/>
    <property type="evidence" value="ECO:0007669"/>
    <property type="project" value="UniProtKB-KW"/>
</dbReference>
<gene>
    <name evidence="14" type="ORF">ZIOFF_019897</name>
</gene>
<dbReference type="AlphaFoldDB" id="A0A8J5HES8"/>
<protein>
    <recommendedName>
        <fullName evidence="13">O-fucosyltransferase family protein</fullName>
    </recommendedName>
</protein>
<evidence type="ECO:0000256" key="6">
    <source>
        <dbReference type="ARBA" id="ARBA00022692"/>
    </source>
</evidence>
<dbReference type="PANTHER" id="PTHR31741">
    <property type="entry name" value="OS02G0726500 PROTEIN-RELATED"/>
    <property type="match status" value="1"/>
</dbReference>
<dbReference type="Proteomes" id="UP000734854">
    <property type="component" value="Unassembled WGS sequence"/>
</dbReference>
<dbReference type="GO" id="GO:0005737">
    <property type="term" value="C:cytoplasm"/>
    <property type="evidence" value="ECO:0007669"/>
    <property type="project" value="TreeGrafter"/>
</dbReference>
<evidence type="ECO:0000256" key="11">
    <source>
        <dbReference type="ARBA" id="ARBA00023253"/>
    </source>
</evidence>
<dbReference type="PANTHER" id="PTHR31741:SF3">
    <property type="entry name" value="O-FUCOSYLTRANSFERASE FAMILY PROTEIN"/>
    <property type="match status" value="1"/>
</dbReference>
<keyword evidence="11" id="KW-0294">Fucose metabolism</keyword>
<proteinExistence type="inferred from homology"/>
<keyword evidence="7" id="KW-0735">Signal-anchor</keyword>
<dbReference type="GO" id="GO:0016020">
    <property type="term" value="C:membrane"/>
    <property type="evidence" value="ECO:0007669"/>
    <property type="project" value="UniProtKB-SubCell"/>
</dbReference>
<dbReference type="InterPro" id="IPR019378">
    <property type="entry name" value="GDP-Fuc_O-FucTrfase"/>
</dbReference>
<evidence type="ECO:0000256" key="13">
    <source>
        <dbReference type="ARBA" id="ARBA00030350"/>
    </source>
</evidence>
<reference evidence="14 15" key="1">
    <citation type="submission" date="2020-08" db="EMBL/GenBank/DDBJ databases">
        <title>Plant Genome Project.</title>
        <authorList>
            <person name="Zhang R.-G."/>
        </authorList>
    </citation>
    <scope>NUCLEOTIDE SEQUENCE [LARGE SCALE GENOMIC DNA]</scope>
    <source>
        <tissue evidence="14">Rhizome</tissue>
    </source>
</reference>
<evidence type="ECO:0000256" key="5">
    <source>
        <dbReference type="ARBA" id="ARBA00022679"/>
    </source>
</evidence>
<sequence length="577" mass="66267">MFESAADPLLWNMIGNLTSLLLLEVRRELWLNSPNASAGSLRSSSAFITDAMIMIPIQSIWVPQFRGFGDLNVNESDLAVLMNGRQSSLVSRDVLLRKNSWMVSRPKIKLWMVRLTTMVLLWTCVLQLTAIGDIWGPRILRRWPAFLTPSYNSPLAVNESSPVIFVDKILLPPKRIYKNNGYLMVSCNGGLNQMRGAICDMVAIARYLNVTLIIPELDKTSFWNDPSEFQDIFDVDHFITSLKDEVRILKELPPKLKETVSRGLVYSMPPVSWSDISYYENQILPLIQKHKVIHLNRTDARLANNGLPLAIQRLRCKVNYVSLRFTPQIEELGRRIIRILRQQGPFMVLHLRYEMDMLAFSGCTQGCTPEEADELTRMRYAYPWWKEKVINSDMKRKDGLCPLTPEETTLLLRALGIDSNFQIHIAAGEIFGGERRMKALSAAYPRLVKKETLLGNSDLRYFQNHSSQMAALDYLVSLESDIFVPTYDGNMDKVVEGHRRYLGFKKTILLDRKRLVDLIDQYTNGTLSWDEFSWSVKATHTERMGNPSRRVVIPDRPKEEDCFYANPQECLPQPDKP</sequence>
<comment type="subcellular location">
    <subcellularLocation>
        <location evidence="1">Membrane</location>
        <topology evidence="1">Single-pass type II membrane protein</topology>
    </subcellularLocation>
</comment>
<dbReference type="GO" id="GO:0006004">
    <property type="term" value="P:fucose metabolic process"/>
    <property type="evidence" value="ECO:0007669"/>
    <property type="project" value="UniProtKB-KW"/>
</dbReference>
<keyword evidence="4" id="KW-0328">Glycosyltransferase</keyword>
<organism evidence="14 15">
    <name type="scientific">Zingiber officinale</name>
    <name type="common">Ginger</name>
    <name type="synonym">Amomum zingiber</name>
    <dbReference type="NCBI Taxonomy" id="94328"/>
    <lineage>
        <taxon>Eukaryota</taxon>
        <taxon>Viridiplantae</taxon>
        <taxon>Streptophyta</taxon>
        <taxon>Embryophyta</taxon>
        <taxon>Tracheophyta</taxon>
        <taxon>Spermatophyta</taxon>
        <taxon>Magnoliopsida</taxon>
        <taxon>Liliopsida</taxon>
        <taxon>Zingiberales</taxon>
        <taxon>Zingiberaceae</taxon>
        <taxon>Zingiber</taxon>
    </lineage>
</organism>
<dbReference type="PIRSF" id="PIRSF009360">
    <property type="entry name" value="UCP009360"/>
    <property type="match status" value="1"/>
</dbReference>
<keyword evidence="6" id="KW-0812">Transmembrane</keyword>
<comment type="similarity">
    <text evidence="3">Belongs to the glycosyltransferase GT106 family.</text>
</comment>
<evidence type="ECO:0000256" key="3">
    <source>
        <dbReference type="ARBA" id="ARBA00007737"/>
    </source>
</evidence>
<dbReference type="InterPro" id="IPR024709">
    <property type="entry name" value="FucosylTrfase_pln"/>
</dbReference>
<evidence type="ECO:0000313" key="14">
    <source>
        <dbReference type="EMBL" id="KAG6522745.1"/>
    </source>
</evidence>
<keyword evidence="9" id="KW-0472">Membrane</keyword>
<evidence type="ECO:0000256" key="2">
    <source>
        <dbReference type="ARBA" id="ARBA00004881"/>
    </source>
</evidence>
<evidence type="ECO:0000256" key="1">
    <source>
        <dbReference type="ARBA" id="ARBA00004606"/>
    </source>
</evidence>
<keyword evidence="5" id="KW-0808">Transferase</keyword>
<dbReference type="EMBL" id="JACMSC010000005">
    <property type="protein sequence ID" value="KAG6522745.1"/>
    <property type="molecule type" value="Genomic_DNA"/>
</dbReference>
<keyword evidence="10" id="KW-0325">Glycoprotein</keyword>
<keyword evidence="15" id="KW-1185">Reference proteome</keyword>
<keyword evidence="8" id="KW-1133">Transmembrane helix</keyword>
<name>A0A8J5HES8_ZINOF</name>
<accession>A0A8J5HES8</accession>
<comment type="pathway">
    <text evidence="2">Glycan metabolism.</text>
</comment>